<keyword evidence="1" id="KW-0472">Membrane</keyword>
<organism evidence="2 3">
    <name type="scientific">Aspergillus pseudodeflectus</name>
    <dbReference type="NCBI Taxonomy" id="176178"/>
    <lineage>
        <taxon>Eukaryota</taxon>
        <taxon>Fungi</taxon>
        <taxon>Dikarya</taxon>
        <taxon>Ascomycota</taxon>
        <taxon>Pezizomycotina</taxon>
        <taxon>Eurotiomycetes</taxon>
        <taxon>Eurotiomycetidae</taxon>
        <taxon>Eurotiales</taxon>
        <taxon>Aspergillaceae</taxon>
        <taxon>Aspergillus</taxon>
        <taxon>Aspergillus subgen. Nidulantes</taxon>
    </lineage>
</organism>
<feature type="transmembrane region" description="Helical" evidence="1">
    <location>
        <begin position="132"/>
        <end position="154"/>
    </location>
</feature>
<proteinExistence type="predicted"/>
<name>A0ABR4K8R8_9EURO</name>
<reference evidence="2 3" key="1">
    <citation type="submission" date="2024-07" db="EMBL/GenBank/DDBJ databases">
        <title>Section-level genome sequencing and comparative genomics of Aspergillus sections Usti and Cavernicolus.</title>
        <authorList>
            <consortium name="Lawrence Berkeley National Laboratory"/>
            <person name="Nybo J.L."/>
            <person name="Vesth T.C."/>
            <person name="Theobald S."/>
            <person name="Frisvad J.C."/>
            <person name="Larsen T.O."/>
            <person name="Kjaerboelling I."/>
            <person name="Rothschild-Mancinelli K."/>
            <person name="Lyhne E.K."/>
            <person name="Kogle M.E."/>
            <person name="Barry K."/>
            <person name="Clum A."/>
            <person name="Na H."/>
            <person name="Ledsgaard L."/>
            <person name="Lin J."/>
            <person name="Lipzen A."/>
            <person name="Kuo A."/>
            <person name="Riley R."/>
            <person name="Mondo S."/>
            <person name="LaButti K."/>
            <person name="Haridas S."/>
            <person name="Pangalinan J."/>
            <person name="Salamov A.A."/>
            <person name="Simmons B.A."/>
            <person name="Magnuson J.K."/>
            <person name="Chen J."/>
            <person name="Drula E."/>
            <person name="Henrissat B."/>
            <person name="Wiebenga A."/>
            <person name="Lubbers R.J."/>
            <person name="Gomes A.C."/>
            <person name="Macurrencykelacurrency M.R."/>
            <person name="Stajich J."/>
            <person name="Grigoriev I.V."/>
            <person name="Mortensen U.H."/>
            <person name="De vries R.P."/>
            <person name="Baker S.E."/>
            <person name="Andersen M.R."/>
        </authorList>
    </citation>
    <scope>NUCLEOTIDE SEQUENCE [LARGE SCALE GENOMIC DNA]</scope>
    <source>
        <strain evidence="2 3">CBS 756.74</strain>
    </source>
</reference>
<evidence type="ECO:0000256" key="1">
    <source>
        <dbReference type="SAM" id="Phobius"/>
    </source>
</evidence>
<dbReference type="EMBL" id="JBFXLR010000025">
    <property type="protein sequence ID" value="KAL2848686.1"/>
    <property type="molecule type" value="Genomic_DNA"/>
</dbReference>
<keyword evidence="1" id="KW-1133">Transmembrane helix</keyword>
<dbReference type="GeneID" id="98150907"/>
<dbReference type="Proteomes" id="UP001610444">
    <property type="component" value="Unassembled WGS sequence"/>
</dbReference>
<gene>
    <name evidence="2" type="ORF">BJX68DRAFT_101792</name>
</gene>
<dbReference type="RefSeq" id="XP_070898370.1">
    <property type="nucleotide sequence ID" value="XM_071035743.1"/>
</dbReference>
<feature type="transmembrane region" description="Helical" evidence="1">
    <location>
        <begin position="160"/>
        <end position="181"/>
    </location>
</feature>
<evidence type="ECO:0000313" key="2">
    <source>
        <dbReference type="EMBL" id="KAL2848686.1"/>
    </source>
</evidence>
<protein>
    <submittedName>
        <fullName evidence="2">Uncharacterized protein</fullName>
    </submittedName>
</protein>
<accession>A0ABR4K8R8</accession>
<keyword evidence="1" id="KW-0812">Transmembrane</keyword>
<evidence type="ECO:0000313" key="3">
    <source>
        <dbReference type="Proteomes" id="UP001610444"/>
    </source>
</evidence>
<keyword evidence="3" id="KW-1185">Reference proteome</keyword>
<sequence>MRYSGNNQPSQPRYRNLRPAAMGFSSAIHIPCSSSLSLFHSPSCEHCSIEFIQSSSHQPSKSISRLEEGHLDLIPDLLALFRLYFETPSASDRASQPGTSGSPIACCAHRGVSNLFHRHPNPKRIARSSTRALLVGSFCATCCCQLLAHCLLSVSHRPRYFRSAALSASLTLLSSTIAALLRA</sequence>
<comment type="caution">
    <text evidence="2">The sequence shown here is derived from an EMBL/GenBank/DDBJ whole genome shotgun (WGS) entry which is preliminary data.</text>
</comment>